<feature type="transmembrane region" description="Helical" evidence="7">
    <location>
        <begin position="178"/>
        <end position="197"/>
    </location>
</feature>
<dbReference type="AlphaFoldDB" id="A0A562ER87"/>
<evidence type="ECO:0000259" key="8">
    <source>
        <dbReference type="Pfam" id="PF05425"/>
    </source>
</evidence>
<accession>A0A562ER87</accession>
<feature type="transmembrane region" description="Helical" evidence="7">
    <location>
        <begin position="217"/>
        <end position="235"/>
    </location>
</feature>
<evidence type="ECO:0000256" key="1">
    <source>
        <dbReference type="ARBA" id="ARBA00004651"/>
    </source>
</evidence>
<comment type="subcellular location">
    <subcellularLocation>
        <location evidence="1">Cell membrane</location>
        <topology evidence="1">Multi-pass membrane protein</topology>
    </subcellularLocation>
</comment>
<keyword evidence="2" id="KW-1003">Cell membrane</keyword>
<feature type="region of interest" description="Disordered" evidence="6">
    <location>
        <begin position="454"/>
        <end position="503"/>
    </location>
</feature>
<evidence type="ECO:0000256" key="4">
    <source>
        <dbReference type="ARBA" id="ARBA00022989"/>
    </source>
</evidence>
<keyword evidence="4 7" id="KW-1133">Transmembrane helix</keyword>
<organism evidence="9 10">
    <name type="scientific">Rhodococcus rhodochrous J45</name>
    <dbReference type="NCBI Taxonomy" id="935266"/>
    <lineage>
        <taxon>Bacteria</taxon>
        <taxon>Bacillati</taxon>
        <taxon>Actinomycetota</taxon>
        <taxon>Actinomycetes</taxon>
        <taxon>Mycobacteriales</taxon>
        <taxon>Nocardiaceae</taxon>
        <taxon>Rhodococcus</taxon>
    </lineage>
</organism>
<name>A0A562ER87_RHORH</name>
<dbReference type="PANTHER" id="PTHR34820">
    <property type="entry name" value="INNER MEMBRANE PROTEIN YEBZ"/>
    <property type="match status" value="1"/>
</dbReference>
<keyword evidence="3 7" id="KW-0812">Transmembrane</keyword>
<feature type="transmembrane region" description="Helical" evidence="7">
    <location>
        <begin position="72"/>
        <end position="96"/>
    </location>
</feature>
<dbReference type="EMBL" id="VLJT01000001">
    <property type="protein sequence ID" value="TWH24570.1"/>
    <property type="molecule type" value="Genomic_DNA"/>
</dbReference>
<evidence type="ECO:0000256" key="7">
    <source>
        <dbReference type="SAM" id="Phobius"/>
    </source>
</evidence>
<feature type="domain" description="Copper resistance protein D" evidence="8">
    <location>
        <begin position="209"/>
        <end position="308"/>
    </location>
</feature>
<dbReference type="GO" id="GO:0005886">
    <property type="term" value="C:plasma membrane"/>
    <property type="evidence" value="ECO:0007669"/>
    <property type="project" value="UniProtKB-SubCell"/>
</dbReference>
<sequence length="503" mass="52351">MIPERRQWLVVAAAGVAFGTVAGIAVAGSLALPAPSSSVRAIGLCVGSTVLGLAVLAVMVQRQRRPAVSSDTLWRTIAALGGVWLALASIDLAWAASTAADVPATDVDVGRFGQFLATTTGRVDASAWVCIAAIVVVAAVAYRRSASWSTLPVLVAAALALIARPVTGHMAQQPLGSLFNAVHVLAAAVWFGVLVALAVTVRGRGAWAELLPRYSQLAVRCVVALVITGVVDAAVRLGSVSALLGTGYGRVVLAKAIVLCALLGLAWNWRRNWLPAASTHRLPEEESLRNAVLEVCAMSVALGLAAGLANDGRAVTSRRRPSRHRLAARSRSCTNERNMSSRCDFARSTADGCTVTTTAGSHDPHSSSGRCRTSPRCCVSLKSLPSSDCAAVAPRHTTTSGRTASSSASSHGRHAATCPPDGFLWIRLRPLADRSKRKCLTALVTYTVPRSMPARSRALSNRCPAGPTNGSPARSSSLPGCSPTNSMRASRTPAPKTVRSAAL</sequence>
<feature type="transmembrane region" description="Helical" evidence="7">
    <location>
        <begin position="125"/>
        <end position="142"/>
    </location>
</feature>
<evidence type="ECO:0000313" key="9">
    <source>
        <dbReference type="EMBL" id="TWH24570.1"/>
    </source>
</evidence>
<reference evidence="9 10" key="1">
    <citation type="submission" date="2019-07" db="EMBL/GenBank/DDBJ databases">
        <title>Genome sequencing of lignin-degrading bacterial isolates.</title>
        <authorList>
            <person name="Gladden J."/>
        </authorList>
    </citation>
    <scope>NUCLEOTIDE SEQUENCE [LARGE SCALE GENOMIC DNA]</scope>
    <source>
        <strain evidence="9 10">J45</strain>
    </source>
</reference>
<evidence type="ECO:0000256" key="2">
    <source>
        <dbReference type="ARBA" id="ARBA00022475"/>
    </source>
</evidence>
<feature type="transmembrane region" description="Helical" evidence="7">
    <location>
        <begin position="41"/>
        <end position="60"/>
    </location>
</feature>
<feature type="compositionally biased region" description="Low complexity" evidence="6">
    <location>
        <begin position="395"/>
        <end position="410"/>
    </location>
</feature>
<dbReference type="Proteomes" id="UP000317573">
    <property type="component" value="Unassembled WGS sequence"/>
</dbReference>
<gene>
    <name evidence="9" type="ORF">L618_000100000230</name>
</gene>
<dbReference type="GO" id="GO:0006825">
    <property type="term" value="P:copper ion transport"/>
    <property type="evidence" value="ECO:0007669"/>
    <property type="project" value="InterPro"/>
</dbReference>
<dbReference type="InterPro" id="IPR032694">
    <property type="entry name" value="CopC/D"/>
</dbReference>
<evidence type="ECO:0000256" key="3">
    <source>
        <dbReference type="ARBA" id="ARBA00022692"/>
    </source>
</evidence>
<evidence type="ECO:0000256" key="5">
    <source>
        <dbReference type="ARBA" id="ARBA00023136"/>
    </source>
</evidence>
<evidence type="ECO:0000313" key="10">
    <source>
        <dbReference type="Proteomes" id="UP000317573"/>
    </source>
</evidence>
<feature type="region of interest" description="Disordered" evidence="6">
    <location>
        <begin position="390"/>
        <end position="416"/>
    </location>
</feature>
<dbReference type="PANTHER" id="PTHR34820:SF4">
    <property type="entry name" value="INNER MEMBRANE PROTEIN YEBZ"/>
    <property type="match status" value="1"/>
</dbReference>
<dbReference type="Pfam" id="PF05425">
    <property type="entry name" value="CopD"/>
    <property type="match status" value="1"/>
</dbReference>
<protein>
    <submittedName>
        <fullName evidence="9">Putative copper export protein</fullName>
    </submittedName>
</protein>
<feature type="compositionally biased region" description="Polar residues" evidence="6">
    <location>
        <begin position="468"/>
        <end position="489"/>
    </location>
</feature>
<proteinExistence type="predicted"/>
<comment type="caution">
    <text evidence="9">The sequence shown here is derived from an EMBL/GenBank/DDBJ whole genome shotgun (WGS) entry which is preliminary data.</text>
</comment>
<keyword evidence="5 7" id="KW-0472">Membrane</keyword>
<evidence type="ECO:0000256" key="6">
    <source>
        <dbReference type="SAM" id="MobiDB-lite"/>
    </source>
</evidence>
<feature type="transmembrane region" description="Helical" evidence="7">
    <location>
        <begin position="149"/>
        <end position="166"/>
    </location>
</feature>
<dbReference type="InterPro" id="IPR008457">
    <property type="entry name" value="Cu-R_CopD_dom"/>
</dbReference>
<feature type="transmembrane region" description="Helical" evidence="7">
    <location>
        <begin position="247"/>
        <end position="269"/>
    </location>
</feature>